<evidence type="ECO:0000313" key="3">
    <source>
        <dbReference type="Proteomes" id="UP000257109"/>
    </source>
</evidence>
<proteinExistence type="predicted"/>
<feature type="region of interest" description="Disordered" evidence="1">
    <location>
        <begin position="173"/>
        <end position="209"/>
    </location>
</feature>
<gene>
    <name evidence="2" type="ORF">CR513_39096</name>
</gene>
<reference evidence="2" key="1">
    <citation type="submission" date="2018-05" db="EMBL/GenBank/DDBJ databases">
        <title>Draft genome of Mucuna pruriens seed.</title>
        <authorList>
            <person name="Nnadi N.E."/>
            <person name="Vos R."/>
            <person name="Hasami M.H."/>
            <person name="Devisetty U.K."/>
            <person name="Aguiy J.C."/>
        </authorList>
    </citation>
    <scope>NUCLEOTIDE SEQUENCE [LARGE SCALE GENOMIC DNA]</scope>
    <source>
        <strain evidence="2">JCA_2017</strain>
    </source>
</reference>
<organism evidence="2 3">
    <name type="scientific">Mucuna pruriens</name>
    <name type="common">Velvet bean</name>
    <name type="synonym">Dolichos pruriens</name>
    <dbReference type="NCBI Taxonomy" id="157652"/>
    <lineage>
        <taxon>Eukaryota</taxon>
        <taxon>Viridiplantae</taxon>
        <taxon>Streptophyta</taxon>
        <taxon>Embryophyta</taxon>
        <taxon>Tracheophyta</taxon>
        <taxon>Spermatophyta</taxon>
        <taxon>Magnoliopsida</taxon>
        <taxon>eudicotyledons</taxon>
        <taxon>Gunneridae</taxon>
        <taxon>Pentapetalae</taxon>
        <taxon>rosids</taxon>
        <taxon>fabids</taxon>
        <taxon>Fabales</taxon>
        <taxon>Fabaceae</taxon>
        <taxon>Papilionoideae</taxon>
        <taxon>50 kb inversion clade</taxon>
        <taxon>NPAAA clade</taxon>
        <taxon>indigoferoid/millettioid clade</taxon>
        <taxon>Phaseoleae</taxon>
        <taxon>Mucuna</taxon>
    </lineage>
</organism>
<name>A0A371FPY1_MUCPR</name>
<comment type="caution">
    <text evidence="2">The sequence shown here is derived from an EMBL/GenBank/DDBJ whole genome shotgun (WGS) entry which is preliminary data.</text>
</comment>
<evidence type="ECO:0000313" key="2">
    <source>
        <dbReference type="EMBL" id="RDX80358.1"/>
    </source>
</evidence>
<dbReference type="AlphaFoldDB" id="A0A371FPY1"/>
<dbReference type="PANTHER" id="PTHR32108">
    <property type="entry name" value="DNA-DIRECTED RNA POLYMERASE SUBUNIT ALPHA"/>
    <property type="match status" value="1"/>
</dbReference>
<dbReference type="EMBL" id="QJKJ01008246">
    <property type="protein sequence ID" value="RDX80358.1"/>
    <property type="molecule type" value="Genomic_DNA"/>
</dbReference>
<keyword evidence="3" id="KW-1185">Reference proteome</keyword>
<dbReference type="PANTHER" id="PTHR32108:SF9">
    <property type="entry name" value="REVERSE TRANSCRIPTASE RNASE H-LIKE DOMAIN-CONTAINING PROTEIN"/>
    <property type="match status" value="1"/>
</dbReference>
<protein>
    <submittedName>
        <fullName evidence="2">Uncharacterized protein</fullName>
    </submittedName>
</protein>
<accession>A0A371FPY1</accession>
<dbReference type="Proteomes" id="UP000257109">
    <property type="component" value="Unassembled WGS sequence"/>
</dbReference>
<evidence type="ECO:0000256" key="1">
    <source>
        <dbReference type="SAM" id="MobiDB-lite"/>
    </source>
</evidence>
<feature type="non-terminal residue" evidence="2">
    <location>
        <position position="1"/>
    </location>
</feature>
<dbReference type="OrthoDB" id="1724165at2759"/>
<sequence length="209" mass="23308">MVTMFFDTLSSPYYDKVVGSIASNFADLAVVGKRMELGVRRRKLAQTNNNLGFAKKFPPQKRKLAIDAVRANARVAVTLGSAQQDTRRSPKALTPFPMTYIELLSQLLEQELMEIVPLRRLVPPYSRSYDPNAKCDYHDGGSLGFQDQGSNVQNNPLPTHRGVVVNVISRKNRERAESLGKQRGSLTARPRQQCHKKARGDPNSATRGL</sequence>